<evidence type="ECO:0000313" key="3">
    <source>
        <dbReference type="Proteomes" id="UP000324143"/>
    </source>
</evidence>
<evidence type="ECO:0000259" key="1">
    <source>
        <dbReference type="Pfam" id="PF14332"/>
    </source>
</evidence>
<dbReference type="Proteomes" id="UP000324143">
    <property type="component" value="Unassembled WGS sequence"/>
</dbReference>
<dbReference type="PANTHER" id="PTHR36304">
    <property type="entry name" value="DOMAIN GTPASE-ACTIVATING PROTEIN, PUTATIVE-RELATED-RELATED"/>
    <property type="match status" value="1"/>
</dbReference>
<organism evidence="2 3">
    <name type="scientific">Candidatus Mcinerneyibacterium aminivorans</name>
    <dbReference type="NCBI Taxonomy" id="2703815"/>
    <lineage>
        <taxon>Bacteria</taxon>
        <taxon>Candidatus Macinerneyibacteriota</taxon>
        <taxon>Candidatus Mcinerneyibacteria</taxon>
        <taxon>Candidatus Mcinerneyibacteriales</taxon>
        <taxon>Candidatus Mcinerneyibacteriaceae</taxon>
        <taxon>Candidatus Mcinerneyibacterium</taxon>
    </lineage>
</organism>
<name>A0A5D0MEQ0_9BACT</name>
<proteinExistence type="predicted"/>
<reference evidence="2" key="1">
    <citation type="submission" date="2019-08" db="EMBL/GenBank/DDBJ databases">
        <title>Genomic characterization of a novel candidate phylum (ARYD3) from a high temperature, high salinity tertiary oil reservoir in north central Oklahoma, USA.</title>
        <authorList>
            <person name="Youssef N.H."/>
            <person name="Yadav A."/>
            <person name="Elshahed M.S."/>
        </authorList>
    </citation>
    <scope>NUCLEOTIDE SEQUENCE [LARGE SCALE GENOMIC DNA]</scope>
    <source>
        <strain evidence="2">ARYD3</strain>
    </source>
</reference>
<dbReference type="InterPro" id="IPR025497">
    <property type="entry name" value="PatA-like_N"/>
</dbReference>
<comment type="caution">
    <text evidence="2">The sequence shown here is derived from an EMBL/GenBank/DDBJ whole genome shotgun (WGS) entry which is preliminary data.</text>
</comment>
<sequence>MSLEGNLTDFTLPDLFQLLGLGKRTGCLEIHKNDKSGKIFFDEGMIVYARANGIRNENAVYEMFSWQNGEFEFLINEQPPQKPINLDWQNIILEAARRVDEITEIKKSIPDYDAILKLVDEENSNIDNINLNNNDLKLLSLVNGKRTVNEVIKKSGMDKIEASKKLVSYKKANLIDIDMSDQERIEQTKKKIKKSNVKGAKKLFGFLFGKRKKKYAIPHNAVGLITEMINMLLDYFEMNDPVISLNYNELSSKIDELKAIYPDMENVFFSRDANRINTDRIEWIEGAETKSILEGLNEILEFVFETARTNNPGEDVLGIYQEVYQEIVKIAGQMELSREATLALKYIPKR</sequence>
<dbReference type="Pfam" id="PF14332">
    <property type="entry name" value="DUF4388"/>
    <property type="match status" value="1"/>
</dbReference>
<accession>A0A5D0MEQ0</accession>
<keyword evidence="3" id="KW-1185">Reference proteome</keyword>
<evidence type="ECO:0000313" key="2">
    <source>
        <dbReference type="EMBL" id="TYB32147.1"/>
    </source>
</evidence>
<protein>
    <submittedName>
        <fullName evidence="2">DUF4388 domain-containing protein</fullName>
    </submittedName>
</protein>
<feature type="domain" description="PatA-like N-terminal" evidence="1">
    <location>
        <begin position="4"/>
        <end position="101"/>
    </location>
</feature>
<dbReference type="AlphaFoldDB" id="A0A5D0MEQ0"/>
<dbReference type="EMBL" id="VSIX01000004">
    <property type="protein sequence ID" value="TYB32147.1"/>
    <property type="molecule type" value="Genomic_DNA"/>
</dbReference>
<dbReference type="PANTHER" id="PTHR36304:SF4">
    <property type="entry name" value="DUF4388 DOMAIN-CONTAINING PROTEIN"/>
    <property type="match status" value="1"/>
</dbReference>
<gene>
    <name evidence="2" type="ORF">FXF47_00765</name>
</gene>